<name>A0A0H2RAN7_9AGAM</name>
<evidence type="ECO:0000313" key="3">
    <source>
        <dbReference type="Proteomes" id="UP000053477"/>
    </source>
</evidence>
<dbReference type="InParanoid" id="A0A0H2RAN7"/>
<dbReference type="Proteomes" id="UP000053477">
    <property type="component" value="Unassembled WGS sequence"/>
</dbReference>
<accession>A0A0H2RAN7</accession>
<dbReference type="EMBL" id="KQ086197">
    <property type="protein sequence ID" value="KLO06553.1"/>
    <property type="molecule type" value="Genomic_DNA"/>
</dbReference>
<evidence type="ECO:0000313" key="2">
    <source>
        <dbReference type="EMBL" id="KLO06553.1"/>
    </source>
</evidence>
<protein>
    <submittedName>
        <fullName evidence="2">Uncharacterized protein</fullName>
    </submittedName>
</protein>
<feature type="region of interest" description="Disordered" evidence="1">
    <location>
        <begin position="239"/>
        <end position="279"/>
    </location>
</feature>
<keyword evidence="3" id="KW-1185">Reference proteome</keyword>
<feature type="compositionally biased region" description="Basic residues" evidence="1">
    <location>
        <begin position="269"/>
        <end position="278"/>
    </location>
</feature>
<dbReference type="AlphaFoldDB" id="A0A0H2RAN7"/>
<organism evidence="2 3">
    <name type="scientific">Schizopora paradoxa</name>
    <dbReference type="NCBI Taxonomy" id="27342"/>
    <lineage>
        <taxon>Eukaryota</taxon>
        <taxon>Fungi</taxon>
        <taxon>Dikarya</taxon>
        <taxon>Basidiomycota</taxon>
        <taxon>Agaricomycotina</taxon>
        <taxon>Agaricomycetes</taxon>
        <taxon>Hymenochaetales</taxon>
        <taxon>Schizoporaceae</taxon>
        <taxon>Schizopora</taxon>
    </lineage>
</organism>
<gene>
    <name evidence="2" type="ORF">SCHPADRAFT_986256</name>
</gene>
<proteinExistence type="predicted"/>
<reference evidence="2 3" key="1">
    <citation type="submission" date="2015-04" db="EMBL/GenBank/DDBJ databases">
        <title>Complete genome sequence of Schizopora paradoxa KUC8140, a cosmopolitan wood degrader in East Asia.</title>
        <authorList>
            <consortium name="DOE Joint Genome Institute"/>
            <person name="Min B."/>
            <person name="Park H."/>
            <person name="Jang Y."/>
            <person name="Kim J.-J."/>
            <person name="Kim K.H."/>
            <person name="Pangilinan J."/>
            <person name="Lipzen A."/>
            <person name="Riley R."/>
            <person name="Grigoriev I.V."/>
            <person name="Spatafora J.W."/>
            <person name="Choi I.-G."/>
        </authorList>
    </citation>
    <scope>NUCLEOTIDE SEQUENCE [LARGE SCALE GENOMIC DNA]</scope>
    <source>
        <strain evidence="2 3">KUC8140</strain>
    </source>
</reference>
<evidence type="ECO:0000256" key="1">
    <source>
        <dbReference type="SAM" id="MobiDB-lite"/>
    </source>
</evidence>
<sequence length="420" mass="48340">MFTPASRLPRGDDRLRENELGGSITRCAFFVPERLSNNKSLLARFSISVQSLGFEYKQAGRPHRPKTCCVRHCVPYILYRCFVTELWSINVSIACLAMKLSRSATIGKSIRKYDITELNRRRDDSPSYPARGSAGASVPCNVEIMIATLGQRLIDLVPLQRCREQGFRDSRVMHGDRYGSKLWDHTAPSFPKSPRRVHSLAVGVPFLQFSAAQVFCQVAAKVPKSILSGRNEQIHARIPVNEPHGQSSSHTRFDRGQNFGLDVNERPVRNPRRGRRRLPYGVNEDDLRVELDHLQKLMAKPPLGREHRRTKIRHHWRSVRAFILKSVRRKFIQRLRLQAIGTPSVFPLPRKNFTGETYTTEFPVSYGQYSYERNAALSLDGQFTRPGFFFNNLKPVYTYLYHRVLLGFHDREALMSLSWK</sequence>